<sequence length="314" mass="34323">MRYLISIVCGAFLSACANTNYVIEQDDSLPLQVVKSIKAGSCFEDREVPVPESTINDVSALGYAGSVGLGVLASSGGLLLGLNNAMVADNKCGLQYGGNVAFLDATKWRDASNKEIQTYLLNLSFDNNPISQEQLEQVASDCNCEVESEPTIHQQGIVLMKGYKVHKKDVANAFHYEGMTFSMVGVDIVVSDVQFKRYDEIPTSTFTKELRSEVASGVIIPIRYSSTLAPGFSNSKLLDYKLAKGHFSIFPTYGGYTDKNGTIKRINLNVSAILDANENVYFFVKPHNGVTPHITASNDEFRQQLTPKGLTHPL</sequence>
<evidence type="ECO:0000313" key="2">
    <source>
        <dbReference type="EMBL" id="XCD19204.1"/>
    </source>
</evidence>
<proteinExistence type="predicted"/>
<keyword evidence="2" id="KW-0614">Plasmid</keyword>
<gene>
    <name evidence="2" type="ORF">PG915_25035</name>
</gene>
<reference evidence="2" key="1">
    <citation type="submission" date="2023-01" db="EMBL/GenBank/DDBJ databases">
        <title>Vibrio sp. CB1-14 genome sequencing.</title>
        <authorList>
            <person name="Otstavnykh N."/>
            <person name="Isaeva M."/>
            <person name="Meleshko D."/>
        </authorList>
    </citation>
    <scope>NUCLEOTIDE SEQUENCE</scope>
    <source>
        <strain evidence="2">CB1-14</strain>
        <plasmid evidence="2">p1</plasmid>
    </source>
</reference>
<evidence type="ECO:0000256" key="1">
    <source>
        <dbReference type="SAM" id="SignalP"/>
    </source>
</evidence>
<accession>A0AAU8BSI0</accession>
<dbReference type="PROSITE" id="PS51257">
    <property type="entry name" value="PROKAR_LIPOPROTEIN"/>
    <property type="match status" value="1"/>
</dbReference>
<dbReference type="RefSeq" id="WP_353500325.1">
    <property type="nucleotide sequence ID" value="NZ_CP115922.1"/>
</dbReference>
<dbReference type="AlphaFoldDB" id="A0AAU8BSI0"/>
<organism evidence="2">
    <name type="scientific">Vibrio chaetopteri</name>
    <dbReference type="NCBI Taxonomy" id="3016528"/>
    <lineage>
        <taxon>Bacteria</taxon>
        <taxon>Pseudomonadati</taxon>
        <taxon>Pseudomonadota</taxon>
        <taxon>Gammaproteobacteria</taxon>
        <taxon>Vibrionales</taxon>
        <taxon>Vibrionaceae</taxon>
        <taxon>Vibrio</taxon>
    </lineage>
</organism>
<evidence type="ECO:0008006" key="3">
    <source>
        <dbReference type="Google" id="ProtNLM"/>
    </source>
</evidence>
<name>A0AAU8BSI0_9VIBR</name>
<feature type="signal peptide" evidence="1">
    <location>
        <begin position="1"/>
        <end position="17"/>
    </location>
</feature>
<feature type="chain" id="PRO_5043549216" description="Lipoprotein" evidence="1">
    <location>
        <begin position="18"/>
        <end position="314"/>
    </location>
</feature>
<keyword evidence="1" id="KW-0732">Signal</keyword>
<geneLocation type="plasmid" evidence="2">
    <name>p1</name>
</geneLocation>
<dbReference type="EMBL" id="CP115922">
    <property type="protein sequence ID" value="XCD19204.1"/>
    <property type="molecule type" value="Genomic_DNA"/>
</dbReference>
<dbReference type="KEGG" id="vck:PG915_25035"/>
<protein>
    <recommendedName>
        <fullName evidence="3">Lipoprotein</fullName>
    </recommendedName>
</protein>